<comment type="similarity">
    <text evidence="4">Belongs to the DASH complex DAD3 family.</text>
</comment>
<evidence type="ECO:0000256" key="13">
    <source>
        <dbReference type="ARBA" id="ARBA00023242"/>
    </source>
</evidence>
<keyword evidence="8" id="KW-0493">Microtubule</keyword>
<evidence type="ECO:0000256" key="10">
    <source>
        <dbReference type="ARBA" id="ARBA00022829"/>
    </source>
</evidence>
<keyword evidence="11" id="KW-0995">Kinetochore</keyword>
<comment type="caution">
    <text evidence="18">The sequence shown here is derived from an EMBL/GenBank/DDBJ whole genome shotgun (WGS) entry which is preliminary data.</text>
</comment>
<organism evidence="18 19">
    <name type="scientific">Maudiozyma humilis</name>
    <name type="common">Sour dough yeast</name>
    <name type="synonym">Kazachstania humilis</name>
    <dbReference type="NCBI Taxonomy" id="51915"/>
    <lineage>
        <taxon>Eukaryota</taxon>
        <taxon>Fungi</taxon>
        <taxon>Dikarya</taxon>
        <taxon>Ascomycota</taxon>
        <taxon>Saccharomycotina</taxon>
        <taxon>Saccharomycetes</taxon>
        <taxon>Saccharomycetales</taxon>
        <taxon>Saccharomycetaceae</taxon>
        <taxon>Maudiozyma</taxon>
    </lineage>
</organism>
<evidence type="ECO:0000313" key="18">
    <source>
        <dbReference type="EMBL" id="GMM57971.1"/>
    </source>
</evidence>
<name>A0AAV5S4J2_MAUHU</name>
<dbReference type="GO" id="GO:0042729">
    <property type="term" value="C:DASH complex"/>
    <property type="evidence" value="ECO:0007669"/>
    <property type="project" value="InterPro"/>
</dbReference>
<dbReference type="EMBL" id="BTGD01000018">
    <property type="protein sequence ID" value="GMM57971.1"/>
    <property type="molecule type" value="Genomic_DNA"/>
</dbReference>
<dbReference type="InterPro" id="IPR013965">
    <property type="entry name" value="DASH_Dad3"/>
</dbReference>
<keyword evidence="15" id="KW-0137">Centromere</keyword>
<evidence type="ECO:0000256" key="12">
    <source>
        <dbReference type="ARBA" id="ARBA00023212"/>
    </source>
</evidence>
<evidence type="ECO:0000256" key="4">
    <source>
        <dbReference type="ARBA" id="ARBA00006277"/>
    </source>
</evidence>
<reference evidence="18 19" key="1">
    <citation type="journal article" date="2023" name="Elife">
        <title>Identification of key yeast species and microbe-microbe interactions impacting larval growth of Drosophila in the wild.</title>
        <authorList>
            <person name="Mure A."/>
            <person name="Sugiura Y."/>
            <person name="Maeda R."/>
            <person name="Honda K."/>
            <person name="Sakurai N."/>
            <person name="Takahashi Y."/>
            <person name="Watada M."/>
            <person name="Katoh T."/>
            <person name="Gotoh A."/>
            <person name="Gotoh Y."/>
            <person name="Taniguchi I."/>
            <person name="Nakamura K."/>
            <person name="Hayashi T."/>
            <person name="Katayama T."/>
            <person name="Uemura T."/>
            <person name="Hattori Y."/>
        </authorList>
    </citation>
    <scope>NUCLEOTIDE SEQUENCE [LARGE SCALE GENOMIC DNA]</scope>
    <source>
        <strain evidence="18 19">KH-74</strain>
    </source>
</reference>
<evidence type="ECO:0000256" key="14">
    <source>
        <dbReference type="ARBA" id="ARBA00023306"/>
    </source>
</evidence>
<accession>A0AAV5S4J2</accession>
<comment type="subcellular location">
    <subcellularLocation>
        <location evidence="3">Chromosome</location>
        <location evidence="3">Centromere</location>
        <location evidence="3">Kinetochore</location>
    </subcellularLocation>
    <subcellularLocation>
        <location evidence="2">Cytoplasm</location>
        <location evidence="2">Cytoskeleton</location>
        <location evidence="2">Spindle</location>
    </subcellularLocation>
    <subcellularLocation>
        <location evidence="1">Nucleus</location>
    </subcellularLocation>
</comment>
<evidence type="ECO:0000256" key="11">
    <source>
        <dbReference type="ARBA" id="ARBA00022838"/>
    </source>
</evidence>
<keyword evidence="5" id="KW-0158">Chromosome</keyword>
<evidence type="ECO:0000256" key="3">
    <source>
        <dbReference type="ARBA" id="ARBA00004629"/>
    </source>
</evidence>
<keyword evidence="9" id="KW-0498">Mitosis</keyword>
<evidence type="ECO:0000256" key="16">
    <source>
        <dbReference type="ARBA" id="ARBA00044179"/>
    </source>
</evidence>
<dbReference type="GO" id="GO:0005874">
    <property type="term" value="C:microtubule"/>
    <property type="evidence" value="ECO:0007669"/>
    <property type="project" value="UniProtKB-KW"/>
</dbReference>
<dbReference type="PANTHER" id="PTHR28017">
    <property type="entry name" value="DASH COMPLEX SUBUNIT DAD3"/>
    <property type="match status" value="1"/>
</dbReference>
<keyword evidence="7" id="KW-0132">Cell division</keyword>
<dbReference type="GO" id="GO:0051301">
    <property type="term" value="P:cell division"/>
    <property type="evidence" value="ECO:0007669"/>
    <property type="project" value="UniProtKB-KW"/>
</dbReference>
<dbReference type="Proteomes" id="UP001377567">
    <property type="component" value="Unassembled WGS sequence"/>
</dbReference>
<keyword evidence="14" id="KW-0131">Cell cycle</keyword>
<dbReference type="PANTHER" id="PTHR28017:SF1">
    <property type="entry name" value="DASH COMPLEX SUBUNIT DAD3"/>
    <property type="match status" value="1"/>
</dbReference>
<keyword evidence="13" id="KW-0539">Nucleus</keyword>
<dbReference type="GO" id="GO:0072686">
    <property type="term" value="C:mitotic spindle"/>
    <property type="evidence" value="ECO:0007669"/>
    <property type="project" value="InterPro"/>
</dbReference>
<evidence type="ECO:0000256" key="9">
    <source>
        <dbReference type="ARBA" id="ARBA00022776"/>
    </source>
</evidence>
<proteinExistence type="inferred from homology"/>
<keyword evidence="6" id="KW-0963">Cytoplasm</keyword>
<keyword evidence="10" id="KW-0159">Chromosome partition</keyword>
<evidence type="ECO:0000256" key="17">
    <source>
        <dbReference type="ARBA" id="ARBA00044305"/>
    </source>
</evidence>
<dbReference type="Pfam" id="PF08656">
    <property type="entry name" value="DASH_Dad3"/>
    <property type="match status" value="1"/>
</dbReference>
<dbReference type="AlphaFoldDB" id="A0AAV5S4J2"/>
<sequence>MHEKLTPLQQSVLERYGELAAELRRLDGSIKALNRRDERAGTPQDVLDEVRELEVKLALIGTLLKGSVYSYVSGARA</sequence>
<evidence type="ECO:0000256" key="6">
    <source>
        <dbReference type="ARBA" id="ARBA00022490"/>
    </source>
</evidence>
<evidence type="ECO:0000256" key="7">
    <source>
        <dbReference type="ARBA" id="ARBA00022618"/>
    </source>
</evidence>
<evidence type="ECO:0000256" key="5">
    <source>
        <dbReference type="ARBA" id="ARBA00022454"/>
    </source>
</evidence>
<gene>
    <name evidence="18" type="ORF">DAKH74_045870</name>
</gene>
<evidence type="ECO:0000256" key="1">
    <source>
        <dbReference type="ARBA" id="ARBA00004123"/>
    </source>
</evidence>
<evidence type="ECO:0000256" key="15">
    <source>
        <dbReference type="ARBA" id="ARBA00023328"/>
    </source>
</evidence>
<dbReference type="GO" id="GO:0008608">
    <property type="term" value="P:attachment of spindle microtubules to kinetochore"/>
    <property type="evidence" value="ECO:0007669"/>
    <property type="project" value="InterPro"/>
</dbReference>
<protein>
    <recommendedName>
        <fullName evidence="16">DASH complex subunit DAD3</fullName>
    </recommendedName>
    <alternativeName>
        <fullName evidence="17">Outer kinetochore protein DAD3</fullName>
    </alternativeName>
</protein>
<evidence type="ECO:0000256" key="2">
    <source>
        <dbReference type="ARBA" id="ARBA00004186"/>
    </source>
</evidence>
<keyword evidence="19" id="KW-1185">Reference proteome</keyword>
<evidence type="ECO:0000256" key="8">
    <source>
        <dbReference type="ARBA" id="ARBA00022701"/>
    </source>
</evidence>
<dbReference type="GO" id="GO:0051010">
    <property type="term" value="F:microtubule plus-end binding"/>
    <property type="evidence" value="ECO:0007669"/>
    <property type="project" value="TreeGrafter"/>
</dbReference>
<evidence type="ECO:0000313" key="19">
    <source>
        <dbReference type="Proteomes" id="UP001377567"/>
    </source>
</evidence>
<keyword evidence="12" id="KW-0206">Cytoskeleton</keyword>